<dbReference type="Gene3D" id="1.10.10.10">
    <property type="entry name" value="Winged helix-like DNA-binding domain superfamily/Winged helix DNA-binding domain"/>
    <property type="match status" value="1"/>
</dbReference>
<dbReference type="PRINTS" id="PR00598">
    <property type="entry name" value="HTHMARR"/>
</dbReference>
<dbReference type="SUPFAM" id="SSF46785">
    <property type="entry name" value="Winged helix' DNA-binding domain"/>
    <property type="match status" value="1"/>
</dbReference>
<dbReference type="GO" id="GO:0006950">
    <property type="term" value="P:response to stress"/>
    <property type="evidence" value="ECO:0007669"/>
    <property type="project" value="TreeGrafter"/>
</dbReference>
<dbReference type="InterPro" id="IPR039422">
    <property type="entry name" value="MarR/SlyA-like"/>
</dbReference>
<dbReference type="AlphaFoldDB" id="A0AAW3JV74"/>
<gene>
    <name evidence="2" type="ORF">APZ18_06450</name>
</gene>
<evidence type="ECO:0000313" key="3">
    <source>
        <dbReference type="Proteomes" id="UP000050833"/>
    </source>
</evidence>
<dbReference type="GO" id="GO:0003700">
    <property type="term" value="F:DNA-binding transcription factor activity"/>
    <property type="evidence" value="ECO:0007669"/>
    <property type="project" value="InterPro"/>
</dbReference>
<dbReference type="PROSITE" id="PS50995">
    <property type="entry name" value="HTH_MARR_2"/>
    <property type="match status" value="1"/>
</dbReference>
<dbReference type="RefSeq" id="WP_055942752.1">
    <property type="nucleotide sequence ID" value="NZ_JAQDCV010000001.1"/>
</dbReference>
<dbReference type="PANTHER" id="PTHR33164">
    <property type="entry name" value="TRANSCRIPTIONAL REGULATOR, MARR FAMILY"/>
    <property type="match status" value="1"/>
</dbReference>
<keyword evidence="3" id="KW-1185">Reference proteome</keyword>
<feature type="domain" description="HTH marR-type" evidence="1">
    <location>
        <begin position="1"/>
        <end position="139"/>
    </location>
</feature>
<sequence>MKDENWLDMVKKQGELRHFGSLAIRKTQKGNQISAQEIDFLFRVAFAKELMTPGQLAMAMGVSKTIISRLTEQLERKKFISKERDEIDRRSYVIRVTDSGKEEIDRMYYYYMNPLYELKEKMSELRFRQLFELIEEANNILS</sequence>
<evidence type="ECO:0000313" key="2">
    <source>
        <dbReference type="EMBL" id="KQC86798.1"/>
    </source>
</evidence>
<dbReference type="Proteomes" id="UP000050833">
    <property type="component" value="Unassembled WGS sequence"/>
</dbReference>
<dbReference type="InterPro" id="IPR036390">
    <property type="entry name" value="WH_DNA-bd_sf"/>
</dbReference>
<proteinExistence type="predicted"/>
<dbReference type="EMBL" id="LLKB01000001">
    <property type="protein sequence ID" value="KQC86798.1"/>
    <property type="molecule type" value="Genomic_DNA"/>
</dbReference>
<name>A0AAW3JV74_9FIRM</name>
<dbReference type="InterPro" id="IPR000835">
    <property type="entry name" value="HTH_MarR-typ"/>
</dbReference>
<protein>
    <submittedName>
        <fullName evidence="2">MarR family transcriptional regulator</fullName>
    </submittedName>
</protein>
<comment type="caution">
    <text evidence="2">The sequence shown here is derived from an EMBL/GenBank/DDBJ whole genome shotgun (WGS) entry which is preliminary data.</text>
</comment>
<dbReference type="SMART" id="SM00347">
    <property type="entry name" value="HTH_MARR"/>
    <property type="match status" value="1"/>
</dbReference>
<dbReference type="InterPro" id="IPR036388">
    <property type="entry name" value="WH-like_DNA-bd_sf"/>
</dbReference>
<organism evidence="2 3">
    <name type="scientific">Butyribacter intestini</name>
    <dbReference type="NCBI Taxonomy" id="1703332"/>
    <lineage>
        <taxon>Bacteria</taxon>
        <taxon>Bacillati</taxon>
        <taxon>Bacillota</taxon>
        <taxon>Clostridia</taxon>
        <taxon>Lachnospirales</taxon>
        <taxon>Lachnospiraceae</taxon>
        <taxon>Butyribacter</taxon>
    </lineage>
</organism>
<evidence type="ECO:0000259" key="1">
    <source>
        <dbReference type="PROSITE" id="PS50995"/>
    </source>
</evidence>
<accession>A0AAW3JV74</accession>
<reference evidence="2 3" key="1">
    <citation type="submission" date="2015-10" db="EMBL/GenBank/DDBJ databases">
        <title>Butyribacter intestini gen. nov., sp. nov., a butyric acid-producing bacterium of the family Lachnospiraceae isolated from the human faeces.</title>
        <authorList>
            <person name="Zou Y."/>
            <person name="Xue W."/>
            <person name="Luo G."/>
            <person name="Lv M."/>
        </authorList>
    </citation>
    <scope>NUCLEOTIDE SEQUENCE [LARGE SCALE GENOMIC DNA]</scope>
    <source>
        <strain evidence="2 3">TF01-11</strain>
    </source>
</reference>
<dbReference type="PANTHER" id="PTHR33164:SF102">
    <property type="entry name" value="TRANSCRIPTIONAL REGULATORY PROTEIN"/>
    <property type="match status" value="1"/>
</dbReference>
<dbReference type="Pfam" id="PF01047">
    <property type="entry name" value="MarR"/>
    <property type="match status" value="1"/>
</dbReference>